<feature type="chain" id="PRO_5041797973" evidence="1">
    <location>
        <begin position="24"/>
        <end position="281"/>
    </location>
</feature>
<keyword evidence="4" id="KW-1185">Reference proteome</keyword>
<proteinExistence type="predicted"/>
<reference evidence="4" key="2">
    <citation type="submission" date="2016-12" db="EMBL/GenBank/DDBJ databases">
        <title>Whole genome sequencing of Sphingomonas sp. ABOJV.</title>
        <authorList>
            <person name="Conlan S."/>
            <person name="Thomas P.J."/>
            <person name="Mullikin J."/>
            <person name="Palmore T.N."/>
            <person name="Frank K.M."/>
            <person name="Segre J.A."/>
        </authorList>
    </citation>
    <scope>NUCLEOTIDE SEQUENCE [LARGE SCALE GENOMIC DNA]</scope>
    <source>
        <strain evidence="4">ABOJV</strain>
    </source>
</reference>
<gene>
    <name evidence="2" type="ORF">BRX40_20310</name>
    <name evidence="3" type="ORF">CA257_02895</name>
</gene>
<evidence type="ECO:0000313" key="5">
    <source>
        <dbReference type="Proteomes" id="UP000286681"/>
    </source>
</evidence>
<reference evidence="3 5" key="3">
    <citation type="submission" date="2018-07" db="EMBL/GenBank/DDBJ databases">
        <title>Genomic and Epidemiologic Investigation of an Indolent Hospital Outbreak.</title>
        <authorList>
            <person name="Johnson R.C."/>
            <person name="Deming C."/>
            <person name="Conlan S."/>
            <person name="Zellmer C.J."/>
            <person name="Michelin A.V."/>
            <person name="Lee-Lin S."/>
            <person name="Thomas P.J."/>
            <person name="Park M."/>
            <person name="Weingarten R.A."/>
            <person name="Less J."/>
            <person name="Dekker J.P."/>
            <person name="Frank K.M."/>
            <person name="Musser K.A."/>
            <person name="Mcquiston J.R."/>
            <person name="Henderson D.K."/>
            <person name="Lau A.F."/>
            <person name="Palmore T.N."/>
            <person name="Segre J.A."/>
        </authorList>
    </citation>
    <scope>NUCLEOTIDE SEQUENCE [LARGE SCALE GENOMIC DNA]</scope>
    <source>
        <strain evidence="3 5">SK-NIH.Env10_0317</strain>
    </source>
</reference>
<dbReference type="KEGG" id="skr:BRX40_20310"/>
<keyword evidence="1" id="KW-0732">Signal</keyword>
<dbReference type="EMBL" id="QQWO01000002">
    <property type="protein sequence ID" value="RSV06968.1"/>
    <property type="molecule type" value="Genomic_DNA"/>
</dbReference>
<evidence type="ECO:0000256" key="1">
    <source>
        <dbReference type="SAM" id="SignalP"/>
    </source>
</evidence>
<evidence type="ECO:0000313" key="3">
    <source>
        <dbReference type="EMBL" id="RSV06968.1"/>
    </source>
</evidence>
<dbReference type="CDD" id="cd14789">
    <property type="entry name" value="Tiki"/>
    <property type="match status" value="1"/>
</dbReference>
<accession>A0A1L6JEU5</accession>
<dbReference type="PANTHER" id="PTHR40590:SF1">
    <property type="entry name" value="CYTOPLASMIC PROTEIN"/>
    <property type="match status" value="1"/>
</dbReference>
<dbReference type="InterPro" id="IPR002816">
    <property type="entry name" value="TraB/PrgY/GumN_fam"/>
</dbReference>
<dbReference type="AlphaFoldDB" id="A0A1L6JEU5"/>
<dbReference type="PANTHER" id="PTHR40590">
    <property type="entry name" value="CYTOPLASMIC PROTEIN-RELATED"/>
    <property type="match status" value="1"/>
</dbReference>
<dbReference type="RefSeq" id="WP_075152812.1">
    <property type="nucleotide sequence ID" value="NZ_CP018820.1"/>
</dbReference>
<dbReference type="Pfam" id="PF01963">
    <property type="entry name" value="TraB_PrgY_gumN"/>
    <property type="match status" value="1"/>
</dbReference>
<evidence type="ECO:0000313" key="4">
    <source>
        <dbReference type="Proteomes" id="UP000185161"/>
    </source>
</evidence>
<dbReference type="EMBL" id="CP018820">
    <property type="protein sequence ID" value="APR54452.1"/>
    <property type="molecule type" value="Genomic_DNA"/>
</dbReference>
<dbReference type="GeneID" id="44134911"/>
<dbReference type="OrthoDB" id="9806326at2"/>
<reference evidence="2" key="1">
    <citation type="submission" date="2016-12" db="EMBL/GenBank/DDBJ databases">
        <title>Whole genome sequencing of Sphingomonas koreensis.</title>
        <authorList>
            <person name="Conlan S."/>
            <person name="Thomas P.J."/>
            <person name="Mullikin J."/>
            <person name="Palmore T.N."/>
            <person name="Frank K.M."/>
            <person name="Segre J.A."/>
        </authorList>
    </citation>
    <scope>NUCLEOTIDE SEQUENCE</scope>
    <source>
        <strain evidence="2">ABOJV</strain>
    </source>
</reference>
<name>A0A1L6JEU5_9SPHN</name>
<dbReference type="Proteomes" id="UP000286681">
    <property type="component" value="Unassembled WGS sequence"/>
</dbReference>
<evidence type="ECO:0000313" key="2">
    <source>
        <dbReference type="EMBL" id="APR54452.1"/>
    </source>
</evidence>
<dbReference type="InterPro" id="IPR047111">
    <property type="entry name" value="YbaP-like"/>
</dbReference>
<feature type="signal peptide" evidence="1">
    <location>
        <begin position="1"/>
        <end position="23"/>
    </location>
</feature>
<sequence>MLRRTFPILSALLLTGCSLFGHDADPALWVVKDEDTTIYLFGTVHVLEPGTRWFDDGVREAFDASDELVLEIARPDPGAIAALTAQLGTRGGPPFAPEVDAAAQKLGMAKGEIDRMEPWLAALTLNQRAVVKAGYSSDDGVEAALSSAAESAGKPVKALESARGQLMAFDSLSGAAQSAMLDATVKELPSAGERLKRFVQAWGAGDAESVGAEMNRVAEASPEVAEALVARRNARWADWVAARMAQPGTVFVAVGAGHLAGKGSVQTLLGEKGLTVERVAY</sequence>
<dbReference type="STRING" id="93064.BRX40_20310"/>
<protein>
    <submittedName>
        <fullName evidence="3">TraB/GumN family protein</fullName>
    </submittedName>
</protein>
<dbReference type="PROSITE" id="PS51257">
    <property type="entry name" value="PROKAR_LIPOPROTEIN"/>
    <property type="match status" value="1"/>
</dbReference>
<dbReference type="Proteomes" id="UP000185161">
    <property type="component" value="Chromosome"/>
</dbReference>
<organism evidence="2 4">
    <name type="scientific">Sphingomonas koreensis</name>
    <dbReference type="NCBI Taxonomy" id="93064"/>
    <lineage>
        <taxon>Bacteria</taxon>
        <taxon>Pseudomonadati</taxon>
        <taxon>Pseudomonadota</taxon>
        <taxon>Alphaproteobacteria</taxon>
        <taxon>Sphingomonadales</taxon>
        <taxon>Sphingomonadaceae</taxon>
        <taxon>Sphingomonas</taxon>
    </lineage>
</organism>